<dbReference type="OrthoDB" id="9807582at2"/>
<proteinExistence type="predicted"/>
<keyword evidence="2" id="KW-0808">Transferase</keyword>
<dbReference type="Gene3D" id="3.40.630.30">
    <property type="match status" value="1"/>
</dbReference>
<dbReference type="KEGG" id="kbs:EPA93_11385"/>
<sequence length="276" mass="30659">MYVLSSTASLAEIRRAMEENLEVAYMRLGRGLGARFTVDEKSTHFFSGLDAPFANGVFRLHLREEEADERINYILQASRQERVPTIWLLGPSSTPGDLEQRLQRYGLREDERAPAMRVDLAQSREQVVVLPEGFSIQTVQDATMMQSWLQTFVAGFGFPEPAAKIFLALGERYGFVPSEDVRYYLGLQNGEPVSTSLLFYAGGMAGVYGVATVPQKRRQGLGAALTLHAMKAAREEGFVYATLQATEMGVSVYRRLGWQEDGSFVTYVSSAEQGTA</sequence>
<evidence type="ECO:0000313" key="2">
    <source>
        <dbReference type="EMBL" id="QBD76571.1"/>
    </source>
</evidence>
<feature type="domain" description="N-acetyltransferase" evidence="1">
    <location>
        <begin position="134"/>
        <end position="276"/>
    </location>
</feature>
<dbReference type="SUPFAM" id="SSF55729">
    <property type="entry name" value="Acyl-CoA N-acyltransferases (Nat)"/>
    <property type="match status" value="1"/>
</dbReference>
<organism evidence="2 3">
    <name type="scientific">Ktedonosporobacter rubrisoli</name>
    <dbReference type="NCBI Taxonomy" id="2509675"/>
    <lineage>
        <taxon>Bacteria</taxon>
        <taxon>Bacillati</taxon>
        <taxon>Chloroflexota</taxon>
        <taxon>Ktedonobacteria</taxon>
        <taxon>Ktedonobacterales</taxon>
        <taxon>Ktedonosporobacteraceae</taxon>
        <taxon>Ktedonosporobacter</taxon>
    </lineage>
</organism>
<dbReference type="InterPro" id="IPR016181">
    <property type="entry name" value="Acyl_CoA_acyltransferase"/>
</dbReference>
<dbReference type="GO" id="GO:0016747">
    <property type="term" value="F:acyltransferase activity, transferring groups other than amino-acyl groups"/>
    <property type="evidence" value="ECO:0007669"/>
    <property type="project" value="InterPro"/>
</dbReference>
<protein>
    <submittedName>
        <fullName evidence="2">GNAT family N-acetyltransferase</fullName>
    </submittedName>
</protein>
<dbReference type="EMBL" id="CP035758">
    <property type="protein sequence ID" value="QBD76571.1"/>
    <property type="molecule type" value="Genomic_DNA"/>
</dbReference>
<dbReference type="InterPro" id="IPR000182">
    <property type="entry name" value="GNAT_dom"/>
</dbReference>
<name>A0A4V0YYK8_KTERU</name>
<dbReference type="AlphaFoldDB" id="A0A4V0YYK8"/>
<reference evidence="2 3" key="1">
    <citation type="submission" date="2019-01" db="EMBL/GenBank/DDBJ databases">
        <title>Ktedonosporobacter rubrisoli SCAWS-G2.</title>
        <authorList>
            <person name="Huang Y."/>
            <person name="Yan B."/>
        </authorList>
    </citation>
    <scope>NUCLEOTIDE SEQUENCE [LARGE SCALE GENOMIC DNA]</scope>
    <source>
        <strain evidence="2 3">SCAWS-G2</strain>
    </source>
</reference>
<dbReference type="Pfam" id="PF13527">
    <property type="entry name" value="Acetyltransf_9"/>
    <property type="match status" value="1"/>
</dbReference>
<evidence type="ECO:0000313" key="3">
    <source>
        <dbReference type="Proteomes" id="UP000290365"/>
    </source>
</evidence>
<accession>A0A4V0YYK8</accession>
<evidence type="ECO:0000259" key="1">
    <source>
        <dbReference type="PROSITE" id="PS51186"/>
    </source>
</evidence>
<keyword evidence="3" id="KW-1185">Reference proteome</keyword>
<dbReference type="Proteomes" id="UP000290365">
    <property type="component" value="Chromosome"/>
</dbReference>
<dbReference type="PROSITE" id="PS51186">
    <property type="entry name" value="GNAT"/>
    <property type="match status" value="1"/>
</dbReference>
<dbReference type="RefSeq" id="WP_129887478.1">
    <property type="nucleotide sequence ID" value="NZ_CP035758.1"/>
</dbReference>
<gene>
    <name evidence="2" type="ORF">EPA93_11385</name>
</gene>
<dbReference type="CDD" id="cd04301">
    <property type="entry name" value="NAT_SF"/>
    <property type="match status" value="1"/>
</dbReference>